<dbReference type="InterPro" id="IPR001647">
    <property type="entry name" value="HTH_TetR"/>
</dbReference>
<dbReference type="RefSeq" id="WP_136226848.1">
    <property type="nucleotide sequence ID" value="NZ_CP165727.1"/>
</dbReference>
<evidence type="ECO:0000256" key="2">
    <source>
        <dbReference type="ARBA" id="ARBA00023125"/>
    </source>
</evidence>
<evidence type="ECO:0000256" key="4">
    <source>
        <dbReference type="PROSITE-ProRule" id="PRU00335"/>
    </source>
</evidence>
<dbReference type="AlphaFoldDB" id="A0AB39XZW0"/>
<dbReference type="InterPro" id="IPR025996">
    <property type="entry name" value="MT1864/Rv1816-like_C"/>
</dbReference>
<accession>A0AB39XZW0</accession>
<reference evidence="6" key="1">
    <citation type="submission" date="2024-08" db="EMBL/GenBank/DDBJ databases">
        <authorList>
            <person name="Yu S.T."/>
        </authorList>
    </citation>
    <scope>NUCLEOTIDE SEQUENCE</scope>
    <source>
        <strain evidence="6">R33</strain>
    </source>
</reference>
<evidence type="ECO:0000313" key="6">
    <source>
        <dbReference type="EMBL" id="XDV61792.1"/>
    </source>
</evidence>
<keyword evidence="3" id="KW-0804">Transcription</keyword>
<evidence type="ECO:0000259" key="5">
    <source>
        <dbReference type="PROSITE" id="PS50977"/>
    </source>
</evidence>
<organism evidence="6">
    <name type="scientific">Streptomyces sp. R33</name>
    <dbReference type="NCBI Taxonomy" id="3238629"/>
    <lineage>
        <taxon>Bacteria</taxon>
        <taxon>Bacillati</taxon>
        <taxon>Actinomycetota</taxon>
        <taxon>Actinomycetes</taxon>
        <taxon>Kitasatosporales</taxon>
        <taxon>Streptomycetaceae</taxon>
        <taxon>Streptomyces</taxon>
    </lineage>
</organism>
<dbReference type="GO" id="GO:0000976">
    <property type="term" value="F:transcription cis-regulatory region binding"/>
    <property type="evidence" value="ECO:0007669"/>
    <property type="project" value="TreeGrafter"/>
</dbReference>
<feature type="DNA-binding region" description="H-T-H motif" evidence="4">
    <location>
        <begin position="39"/>
        <end position="58"/>
    </location>
</feature>
<keyword evidence="1" id="KW-0805">Transcription regulation</keyword>
<dbReference type="PROSITE" id="PS50977">
    <property type="entry name" value="HTH_TETR_2"/>
    <property type="match status" value="1"/>
</dbReference>
<dbReference type="InterPro" id="IPR050109">
    <property type="entry name" value="HTH-type_TetR-like_transc_reg"/>
</dbReference>
<feature type="domain" description="HTH tetR-type" evidence="5">
    <location>
        <begin position="16"/>
        <end position="76"/>
    </location>
</feature>
<evidence type="ECO:0000256" key="1">
    <source>
        <dbReference type="ARBA" id="ARBA00023015"/>
    </source>
</evidence>
<dbReference type="Pfam" id="PF00440">
    <property type="entry name" value="TetR_N"/>
    <property type="match status" value="1"/>
</dbReference>
<dbReference type="SUPFAM" id="SSF46689">
    <property type="entry name" value="Homeodomain-like"/>
    <property type="match status" value="1"/>
</dbReference>
<name>A0AB39XZW0_9ACTN</name>
<dbReference type="SUPFAM" id="SSF48498">
    <property type="entry name" value="Tetracyclin repressor-like, C-terminal domain"/>
    <property type="match status" value="1"/>
</dbReference>
<evidence type="ECO:0000256" key="3">
    <source>
        <dbReference type="ARBA" id="ARBA00023163"/>
    </source>
</evidence>
<dbReference type="Pfam" id="PF13305">
    <property type="entry name" value="TetR_C_33"/>
    <property type="match status" value="1"/>
</dbReference>
<protein>
    <submittedName>
        <fullName evidence="6">TetR/AcrR family transcriptional regulator</fullName>
    </submittedName>
</protein>
<proteinExistence type="predicted"/>
<dbReference type="PANTHER" id="PTHR30055:SF243">
    <property type="entry name" value="HTH-TYPE TRANSCRIPTIONAL REGULATOR RV1816"/>
    <property type="match status" value="1"/>
</dbReference>
<keyword evidence="2 4" id="KW-0238">DNA-binding</keyword>
<dbReference type="EMBL" id="CP165727">
    <property type="protein sequence ID" value="XDV61792.1"/>
    <property type="molecule type" value="Genomic_DNA"/>
</dbReference>
<dbReference type="InterPro" id="IPR009057">
    <property type="entry name" value="Homeodomain-like_sf"/>
</dbReference>
<dbReference type="InterPro" id="IPR036271">
    <property type="entry name" value="Tet_transcr_reg_TetR-rel_C_sf"/>
</dbReference>
<gene>
    <name evidence="6" type="ORF">AB5J51_01965</name>
</gene>
<sequence>MGDAASTTTPRERYRKQVRSEIKERAWEQIATAGTSALSLNGIARLMGLSGAGLYRYFTSRDELLTELVHDAYQSLVGTLRAATAQGEGDLVGLGQALRMWALDDPQRYFLVYGPPVPGYRSPADIAALAAEIMEILVDACADVPDSPATTPEVPLDGPGRWAGRTGTASAQCLAISFRTRLHGVLSLELSGHFAGMECDPALLYQAELDLLAAR</sequence>
<dbReference type="GO" id="GO:0003700">
    <property type="term" value="F:DNA-binding transcription factor activity"/>
    <property type="evidence" value="ECO:0007669"/>
    <property type="project" value="TreeGrafter"/>
</dbReference>
<dbReference type="PANTHER" id="PTHR30055">
    <property type="entry name" value="HTH-TYPE TRANSCRIPTIONAL REGULATOR RUTR"/>
    <property type="match status" value="1"/>
</dbReference>
<dbReference type="Gene3D" id="1.10.357.10">
    <property type="entry name" value="Tetracycline Repressor, domain 2"/>
    <property type="match status" value="1"/>
</dbReference>